<dbReference type="Proteomes" id="UP000799324">
    <property type="component" value="Unassembled WGS sequence"/>
</dbReference>
<protein>
    <submittedName>
        <fullName evidence="2">Uncharacterized protein</fullName>
    </submittedName>
</protein>
<feature type="region of interest" description="Disordered" evidence="1">
    <location>
        <begin position="1"/>
        <end position="104"/>
    </location>
</feature>
<reference evidence="2" key="1">
    <citation type="journal article" date="2020" name="Stud. Mycol.">
        <title>101 Dothideomycetes genomes: a test case for predicting lifestyles and emergence of pathogens.</title>
        <authorList>
            <person name="Haridas S."/>
            <person name="Albert R."/>
            <person name="Binder M."/>
            <person name="Bloem J."/>
            <person name="Labutti K."/>
            <person name="Salamov A."/>
            <person name="Andreopoulos B."/>
            <person name="Baker S."/>
            <person name="Barry K."/>
            <person name="Bills G."/>
            <person name="Bluhm B."/>
            <person name="Cannon C."/>
            <person name="Castanera R."/>
            <person name="Culley D."/>
            <person name="Daum C."/>
            <person name="Ezra D."/>
            <person name="Gonzalez J."/>
            <person name="Henrissat B."/>
            <person name="Kuo A."/>
            <person name="Liang C."/>
            <person name="Lipzen A."/>
            <person name="Lutzoni F."/>
            <person name="Magnuson J."/>
            <person name="Mondo S."/>
            <person name="Nolan M."/>
            <person name="Ohm R."/>
            <person name="Pangilinan J."/>
            <person name="Park H.-J."/>
            <person name="Ramirez L."/>
            <person name="Alfaro M."/>
            <person name="Sun H."/>
            <person name="Tritt A."/>
            <person name="Yoshinaga Y."/>
            <person name="Zwiers L.-H."/>
            <person name="Turgeon B."/>
            <person name="Goodwin S."/>
            <person name="Spatafora J."/>
            <person name="Crous P."/>
            <person name="Grigoriev I."/>
        </authorList>
    </citation>
    <scope>NUCLEOTIDE SEQUENCE</scope>
    <source>
        <strain evidence="2">CBS 122681</strain>
    </source>
</reference>
<feature type="compositionally biased region" description="Low complexity" evidence="1">
    <location>
        <begin position="14"/>
        <end position="28"/>
    </location>
</feature>
<feature type="compositionally biased region" description="Polar residues" evidence="1">
    <location>
        <begin position="86"/>
        <end position="95"/>
    </location>
</feature>
<dbReference type="EMBL" id="MU004296">
    <property type="protein sequence ID" value="KAF2661022.1"/>
    <property type="molecule type" value="Genomic_DNA"/>
</dbReference>
<evidence type="ECO:0000313" key="3">
    <source>
        <dbReference type="Proteomes" id="UP000799324"/>
    </source>
</evidence>
<feature type="compositionally biased region" description="Low complexity" evidence="1">
    <location>
        <begin position="40"/>
        <end position="60"/>
    </location>
</feature>
<name>A0A6A6TMQ1_9PLEO</name>
<feature type="compositionally biased region" description="Gly residues" evidence="1">
    <location>
        <begin position="61"/>
        <end position="79"/>
    </location>
</feature>
<sequence>MDRTTALRAPPPALNTDANTDNAGAAPTIERVDSATIFNPQAHASTSSHSSFAPPSHNHPGGYGNGTGTGTGTDTGFGDGTAANPRDSQYTQNSEHSLRSEGRL</sequence>
<dbReference type="AlphaFoldDB" id="A0A6A6TMQ1"/>
<accession>A0A6A6TMQ1</accession>
<evidence type="ECO:0000313" key="2">
    <source>
        <dbReference type="EMBL" id="KAF2661022.1"/>
    </source>
</evidence>
<gene>
    <name evidence="2" type="ORF">K491DRAFT_711275</name>
</gene>
<keyword evidence="3" id="KW-1185">Reference proteome</keyword>
<proteinExistence type="predicted"/>
<evidence type="ECO:0000256" key="1">
    <source>
        <dbReference type="SAM" id="MobiDB-lite"/>
    </source>
</evidence>
<organism evidence="2 3">
    <name type="scientific">Lophiostoma macrostomum CBS 122681</name>
    <dbReference type="NCBI Taxonomy" id="1314788"/>
    <lineage>
        <taxon>Eukaryota</taxon>
        <taxon>Fungi</taxon>
        <taxon>Dikarya</taxon>
        <taxon>Ascomycota</taxon>
        <taxon>Pezizomycotina</taxon>
        <taxon>Dothideomycetes</taxon>
        <taxon>Pleosporomycetidae</taxon>
        <taxon>Pleosporales</taxon>
        <taxon>Lophiostomataceae</taxon>
        <taxon>Lophiostoma</taxon>
    </lineage>
</organism>